<comment type="caution">
    <text evidence="1">The sequence shown here is derived from an EMBL/GenBank/DDBJ whole genome shotgun (WGS) entry which is preliminary data.</text>
</comment>
<accession>A0A4R2LDW2</accession>
<dbReference type="GO" id="GO:0016301">
    <property type="term" value="F:kinase activity"/>
    <property type="evidence" value="ECO:0007669"/>
    <property type="project" value="UniProtKB-KW"/>
</dbReference>
<keyword evidence="1" id="KW-0418">Kinase</keyword>
<keyword evidence="2" id="KW-1185">Reference proteome</keyword>
<evidence type="ECO:0000313" key="1">
    <source>
        <dbReference type="EMBL" id="TCO86252.1"/>
    </source>
</evidence>
<dbReference type="Proteomes" id="UP000295711">
    <property type="component" value="Unassembled WGS sequence"/>
</dbReference>
<keyword evidence="1" id="KW-0808">Transferase</keyword>
<dbReference type="SUPFAM" id="SSF52540">
    <property type="entry name" value="P-loop containing nucleoside triphosphate hydrolases"/>
    <property type="match status" value="1"/>
</dbReference>
<name>A0A4R2LDW2_9FIRM</name>
<dbReference type="Pfam" id="PF13189">
    <property type="entry name" value="Cytidylate_kin2"/>
    <property type="match status" value="1"/>
</dbReference>
<dbReference type="EMBL" id="SLXA01000001">
    <property type="protein sequence ID" value="TCO86252.1"/>
    <property type="molecule type" value="Genomic_DNA"/>
</dbReference>
<dbReference type="RefSeq" id="WP_132087063.1">
    <property type="nucleotide sequence ID" value="NZ_JANKAQ010000005.1"/>
</dbReference>
<dbReference type="Gene3D" id="3.40.50.300">
    <property type="entry name" value="P-loop containing nucleotide triphosphate hydrolases"/>
    <property type="match status" value="1"/>
</dbReference>
<reference evidence="1 2" key="1">
    <citation type="submission" date="2019-03" db="EMBL/GenBank/DDBJ databases">
        <title>Genomic Encyclopedia of Type Strains, Phase IV (KMG-IV): sequencing the most valuable type-strain genomes for metagenomic binning, comparative biology and taxonomic classification.</title>
        <authorList>
            <person name="Goeker M."/>
        </authorList>
    </citation>
    <scope>NUCLEOTIDE SEQUENCE [LARGE SCALE GENOMIC DNA]</scope>
    <source>
        <strain evidence="1 2">DSM 28559</strain>
    </source>
</reference>
<sequence>MSGNYIITIGREYGSGGLEIGQKLAEKLGIKCYDKELINLVAEKKGFKKETLEKVDEKKGSSLLEPSGSFFPSRPSKNLPAFGAFGKTINDKVFLAESTVIHSLAEQESCVIIGRCANMILKDRENVLTVFVQAPKKARIKRLAERLQLSEEMAEKEAHRIDKIRASYYQFYTDTKWGDRNNYDLVINSGAFGIDNVVNIIKDIAENKFS</sequence>
<protein>
    <submittedName>
        <fullName evidence="1">Cytidylate kinase</fullName>
    </submittedName>
</protein>
<evidence type="ECO:0000313" key="2">
    <source>
        <dbReference type="Proteomes" id="UP000295711"/>
    </source>
</evidence>
<dbReference type="OrthoDB" id="9781180at2"/>
<dbReference type="InterPro" id="IPR027417">
    <property type="entry name" value="P-loop_NTPase"/>
</dbReference>
<dbReference type="AlphaFoldDB" id="A0A4R2LDW2"/>
<gene>
    <name evidence="1" type="ORF">EV212_10132</name>
</gene>
<organism evidence="1 2">
    <name type="scientific">Frisingicoccus caecimuris</name>
    <dbReference type="NCBI Taxonomy" id="1796636"/>
    <lineage>
        <taxon>Bacteria</taxon>
        <taxon>Bacillati</taxon>
        <taxon>Bacillota</taxon>
        <taxon>Clostridia</taxon>
        <taxon>Lachnospirales</taxon>
        <taxon>Lachnospiraceae</taxon>
        <taxon>Frisingicoccus</taxon>
    </lineage>
</organism>
<proteinExistence type="predicted"/>